<accession>H6C980</accession>
<proteinExistence type="predicted"/>
<dbReference type="Proteomes" id="UP000007304">
    <property type="component" value="Unassembled WGS sequence"/>
</dbReference>
<dbReference type="AlphaFoldDB" id="H6C980"/>
<dbReference type="GeneID" id="20313247"/>
<dbReference type="InParanoid" id="H6C980"/>
<protein>
    <submittedName>
        <fullName evidence="1">Uncharacterized protein</fullName>
    </submittedName>
</protein>
<dbReference type="RefSeq" id="XP_009161118.1">
    <property type="nucleotide sequence ID" value="XM_009162870.1"/>
</dbReference>
<organism evidence="1 2">
    <name type="scientific">Exophiala dermatitidis (strain ATCC 34100 / CBS 525.76 / NIH/UT8656)</name>
    <name type="common">Black yeast</name>
    <name type="synonym">Wangiella dermatitidis</name>
    <dbReference type="NCBI Taxonomy" id="858893"/>
    <lineage>
        <taxon>Eukaryota</taxon>
        <taxon>Fungi</taxon>
        <taxon>Dikarya</taxon>
        <taxon>Ascomycota</taxon>
        <taxon>Pezizomycotina</taxon>
        <taxon>Eurotiomycetes</taxon>
        <taxon>Chaetothyriomycetidae</taxon>
        <taxon>Chaetothyriales</taxon>
        <taxon>Herpotrichiellaceae</taxon>
        <taxon>Exophiala</taxon>
    </lineage>
</organism>
<dbReference type="EMBL" id="JH226136">
    <property type="protein sequence ID" value="EHY60657.1"/>
    <property type="molecule type" value="Genomic_DNA"/>
</dbReference>
<dbReference type="HOGENOM" id="CLU_792344_0_0_1"/>
<evidence type="ECO:0000313" key="1">
    <source>
        <dbReference type="EMBL" id="EHY60657.1"/>
    </source>
</evidence>
<gene>
    <name evidence="1" type="ORF">HMPREF1120_08608</name>
</gene>
<name>H6C980_EXODN</name>
<evidence type="ECO:0000313" key="2">
    <source>
        <dbReference type="Proteomes" id="UP000007304"/>
    </source>
</evidence>
<sequence length="350" mass="38407">MMVHCLYTAFLQSPLELYQFLSLKGGDDRTGSFSTKVSQVKQVKRGRRKSLVAAVNPHNLSSRTTTVLTTCSNTFLWVATTSLPLSVADVVDQSGLCCRESELPSLCSSRPHWHTFSSLLLFMFSISTKTHRHPESVSCQCRCRCRLSVLCIGRLSVSRLSARGKLHVQAHRSRMVPNTVQNALKGGPGGARSSAFVAQCTREGTASALSPRPSDPSPLPSWLSWPYLASGLRTGKEDIETLGQSFLANLHRSATAAVPPVPRLQSVPTGEVAMFCLESNSTRCLRVFLFPMVLNDCTMSADGPFRLFRHRINRKVEAEPFHPLYGLIEIADFTDEIAIALLAANANTGR</sequence>
<dbReference type="VEuPathDB" id="FungiDB:HMPREF1120_08608"/>
<keyword evidence="2" id="KW-1185">Reference proteome</keyword>
<reference evidence="1" key="1">
    <citation type="submission" date="2011-07" db="EMBL/GenBank/DDBJ databases">
        <title>The Genome Sequence of Exophiala (Wangiella) dermatitidis NIH/UT8656.</title>
        <authorList>
            <consortium name="The Broad Institute Genome Sequencing Platform"/>
            <person name="Cuomo C."/>
            <person name="Wang Z."/>
            <person name="Hunicke-Smith S."/>
            <person name="Szanislo P.J."/>
            <person name="Earl A."/>
            <person name="Young S.K."/>
            <person name="Zeng Q."/>
            <person name="Gargeya S."/>
            <person name="Fitzgerald M."/>
            <person name="Haas B."/>
            <person name="Abouelleil A."/>
            <person name="Alvarado L."/>
            <person name="Arachchi H.M."/>
            <person name="Berlin A."/>
            <person name="Brown A."/>
            <person name="Chapman S.B."/>
            <person name="Chen Z."/>
            <person name="Dunbar C."/>
            <person name="Freedman E."/>
            <person name="Gearin G."/>
            <person name="Gellesch M."/>
            <person name="Goldberg J."/>
            <person name="Griggs A."/>
            <person name="Gujja S."/>
            <person name="Heiman D."/>
            <person name="Howarth C."/>
            <person name="Larson L."/>
            <person name="Lui A."/>
            <person name="MacDonald P.J.P."/>
            <person name="Montmayeur A."/>
            <person name="Murphy C."/>
            <person name="Neiman D."/>
            <person name="Pearson M."/>
            <person name="Priest M."/>
            <person name="Roberts A."/>
            <person name="Saif S."/>
            <person name="Shea T."/>
            <person name="Shenoy N."/>
            <person name="Sisk P."/>
            <person name="Stolte C."/>
            <person name="Sykes S."/>
            <person name="Wortman J."/>
            <person name="Nusbaum C."/>
            <person name="Birren B."/>
        </authorList>
    </citation>
    <scope>NUCLEOTIDE SEQUENCE</scope>
    <source>
        <strain evidence="1">NIH/UT8656</strain>
    </source>
</reference>